<dbReference type="EMBL" id="CP136521">
    <property type="protein sequence ID" value="WOD42783.1"/>
    <property type="molecule type" value="Genomic_DNA"/>
</dbReference>
<accession>A0AA97HQV4</accession>
<keyword evidence="2" id="KW-1185">Reference proteome</keyword>
<protein>
    <submittedName>
        <fullName evidence="1">Uncharacterized protein</fullName>
    </submittedName>
</protein>
<name>A0AA97HQV4_9FLAO</name>
<dbReference type="RefSeq" id="WP_316982474.1">
    <property type="nucleotide sequence ID" value="NZ_CP136521.1"/>
</dbReference>
<reference evidence="2" key="1">
    <citation type="submission" date="2024-06" db="EMBL/GenBank/DDBJ databases">
        <title>Hwangdonia haimaensis gen. nov., sp. nov., a member of the family Flavobacteriaceae isolated from the haima cold seep.</title>
        <authorList>
            <person name="Li J."/>
        </authorList>
    </citation>
    <scope>NUCLEOTIDE SEQUENCE [LARGE SCALE GENOMIC DNA]</scope>
    <source>
        <strain evidence="2">SCSIO 19198</strain>
    </source>
</reference>
<proteinExistence type="predicted"/>
<dbReference type="AlphaFoldDB" id="A0AA97HQV4"/>
<evidence type="ECO:0000313" key="1">
    <source>
        <dbReference type="EMBL" id="WOD42783.1"/>
    </source>
</evidence>
<gene>
    <name evidence="1" type="ORF">RNZ46_12370</name>
</gene>
<dbReference type="KEGG" id="hws:RNZ46_12370"/>
<sequence length="86" mass="9884">MTINSTHTKTLPTSVLAKLFYKLLYFSGSNFYNLEIKTDLSIFYAKQNNKCCGIKASLIALEYRKNDFLPSNNYGLGYGLEYKMTF</sequence>
<organism evidence="1 2">
    <name type="scientific">Hwangdonia lutea</name>
    <dbReference type="NCBI Taxonomy" id="3075823"/>
    <lineage>
        <taxon>Bacteria</taxon>
        <taxon>Pseudomonadati</taxon>
        <taxon>Bacteroidota</taxon>
        <taxon>Flavobacteriia</taxon>
        <taxon>Flavobacteriales</taxon>
        <taxon>Flavobacteriaceae</taxon>
        <taxon>Hwangdonia</taxon>
    </lineage>
</organism>
<evidence type="ECO:0000313" key="2">
    <source>
        <dbReference type="Proteomes" id="UP001302486"/>
    </source>
</evidence>
<dbReference type="Proteomes" id="UP001302486">
    <property type="component" value="Chromosome"/>
</dbReference>